<feature type="region of interest" description="Disordered" evidence="1">
    <location>
        <begin position="361"/>
        <end position="504"/>
    </location>
</feature>
<accession>A0A2N9IJU8</accession>
<dbReference type="EMBL" id="OIVN01005846">
    <property type="protein sequence ID" value="SPD24221.1"/>
    <property type="molecule type" value="Genomic_DNA"/>
</dbReference>
<organism evidence="2">
    <name type="scientific">Fagus sylvatica</name>
    <name type="common">Beechnut</name>
    <dbReference type="NCBI Taxonomy" id="28930"/>
    <lineage>
        <taxon>Eukaryota</taxon>
        <taxon>Viridiplantae</taxon>
        <taxon>Streptophyta</taxon>
        <taxon>Embryophyta</taxon>
        <taxon>Tracheophyta</taxon>
        <taxon>Spermatophyta</taxon>
        <taxon>Magnoliopsida</taxon>
        <taxon>eudicotyledons</taxon>
        <taxon>Gunneridae</taxon>
        <taxon>Pentapetalae</taxon>
        <taxon>rosids</taxon>
        <taxon>fabids</taxon>
        <taxon>Fagales</taxon>
        <taxon>Fagaceae</taxon>
        <taxon>Fagus</taxon>
    </lineage>
</organism>
<protein>
    <recommendedName>
        <fullName evidence="3">Aminotransferase-like plant mobile domain-containing protein</fullName>
    </recommendedName>
</protein>
<feature type="compositionally biased region" description="Low complexity" evidence="1">
    <location>
        <begin position="1"/>
        <end position="17"/>
    </location>
</feature>
<feature type="compositionally biased region" description="Basic residues" evidence="1">
    <location>
        <begin position="381"/>
        <end position="403"/>
    </location>
</feature>
<feature type="compositionally biased region" description="Basic and acidic residues" evidence="1">
    <location>
        <begin position="367"/>
        <end position="380"/>
    </location>
</feature>
<gene>
    <name evidence="2" type="ORF">FSB_LOCUS52103</name>
</gene>
<name>A0A2N9IJU8_FAGSY</name>
<feature type="compositionally biased region" description="Low complexity" evidence="1">
    <location>
        <begin position="475"/>
        <end position="487"/>
    </location>
</feature>
<evidence type="ECO:0000313" key="2">
    <source>
        <dbReference type="EMBL" id="SPD24221.1"/>
    </source>
</evidence>
<reference evidence="2" key="1">
    <citation type="submission" date="2018-02" db="EMBL/GenBank/DDBJ databases">
        <authorList>
            <person name="Cohen D.B."/>
            <person name="Kent A.D."/>
        </authorList>
    </citation>
    <scope>NUCLEOTIDE SEQUENCE</scope>
</reference>
<dbReference type="AlphaFoldDB" id="A0A2N9IJU8"/>
<evidence type="ECO:0008006" key="3">
    <source>
        <dbReference type="Google" id="ProtNLM"/>
    </source>
</evidence>
<sequence>MASSSATPPAGSTPPLTIGEHPKTPKVRSTASIEAVVDVPVVPPSILGEAADPREGFVFLLVDPWYEIFSLFPCKSFDFPFSPEDWKWTVMGLEVMEDRAWVPCLDEIFDLLIQKEDIQPIPINFEFPCAASRIGTPNLSVRCCGGGVPPPIPSSSQEKEIAVTLQGYSSTRVIGWPALFLHHENIPVRRTAFIVYWLCKCVFGNFPYYALDLLHDCEVEGDYCHIIVTAFNTTALQTFLWEHSVNYIFATKDKAAAWGLEFTPYCAQRVKRQFGLDQDVFASLQEATPSSPSLAPFIKSRAFAYWEGKVNRFAIAYGNSQKVGFAEWDETRSGWIAYTIHFPEGWKESVNVIEERLVMPSKRGKGSKRDVPVDSDVEKGSKKRAHSPKKASSKKTKAGKKSKSTAPVPRPEKESATTLSKIAASSKVGMKSVPLHPSKDQRKPATSSFSPDEEQPSAILAHSPPKKKKSIGPLSSAATRTRSKSASVIKRTSSKATRKSGGPSGAVVVVEVTLTHSFFADDISTSFSDGDDPLAAATYQGKDMGRSFEGNFEANVGSTEGRHSIASDSFSDIAPKEVLKHFYMNKTYPLNTPIVDWSLDVKKNHFRP</sequence>
<evidence type="ECO:0000256" key="1">
    <source>
        <dbReference type="SAM" id="MobiDB-lite"/>
    </source>
</evidence>
<proteinExistence type="predicted"/>
<feature type="region of interest" description="Disordered" evidence="1">
    <location>
        <begin position="1"/>
        <end position="24"/>
    </location>
</feature>